<feature type="transmembrane region" description="Helical" evidence="8">
    <location>
        <begin position="20"/>
        <end position="39"/>
    </location>
</feature>
<keyword evidence="2" id="KW-1003">Cell membrane</keyword>
<sequence>MTSPIRNAPESAGVPVPAPFRQALLFVAAVTAWRLVLLFTDGINLSFDEAQYWHWAQTPALGYFSKPPLIAWMIWLTTAIGGNGEGWVRLGATLSHAATALVLFALAKALFRTRDDADRIGLWSALIWITLPAVSVSAMIISTDAPLLLCWAVALLALVRALEPEGTAWRWWGLLGVAIGIGLLAKYAMVFFVVSLLLFLLVSPADRGRLRQPGLWLALAVGGLVYSPNLLWNLLNGMASYRHTGENANLKSHLFNPAELGEFLLSQFGVFGPLLFVVLALLLTVALRRTWLVRRYRLLICFVAPVLLAITVQSFLSRANANWAATAFVAAVPLVTAWLMERNRWRWVLPVSASLHLLAAVALYNPAPLLSLAGMPMTAKLDLQKRLRGWNIAGDWARELAVKNPDLVPLFDDRKTMATLLYYGRPLMMPGRMWNPEGKRQNHYELSASLPADPGGNYLLLTRGEAGWAAPYFERVETVGILRLPIYSDYTLELHAYRLTGFKGYAAGGAR</sequence>
<dbReference type="Pfam" id="PF13231">
    <property type="entry name" value="PMT_2"/>
    <property type="match status" value="1"/>
</dbReference>
<evidence type="ECO:0000256" key="4">
    <source>
        <dbReference type="ARBA" id="ARBA00022679"/>
    </source>
</evidence>
<evidence type="ECO:0000256" key="8">
    <source>
        <dbReference type="SAM" id="Phobius"/>
    </source>
</evidence>
<keyword evidence="5 8" id="KW-0812">Transmembrane</keyword>
<evidence type="ECO:0000256" key="5">
    <source>
        <dbReference type="ARBA" id="ARBA00022692"/>
    </source>
</evidence>
<keyword evidence="4 10" id="KW-0808">Transferase</keyword>
<keyword evidence="7 8" id="KW-0472">Membrane</keyword>
<evidence type="ECO:0000256" key="3">
    <source>
        <dbReference type="ARBA" id="ARBA00022676"/>
    </source>
</evidence>
<organism evidence="10 11">
    <name type="scientific">Novispirillum itersonii</name>
    <name type="common">Aquaspirillum itersonii</name>
    <dbReference type="NCBI Taxonomy" id="189"/>
    <lineage>
        <taxon>Bacteria</taxon>
        <taxon>Pseudomonadati</taxon>
        <taxon>Pseudomonadota</taxon>
        <taxon>Alphaproteobacteria</taxon>
        <taxon>Rhodospirillales</taxon>
        <taxon>Novispirillaceae</taxon>
        <taxon>Novispirillum</taxon>
    </lineage>
</organism>
<evidence type="ECO:0000256" key="1">
    <source>
        <dbReference type="ARBA" id="ARBA00004651"/>
    </source>
</evidence>
<keyword evidence="11" id="KW-1185">Reference proteome</keyword>
<evidence type="ECO:0000259" key="9">
    <source>
        <dbReference type="Pfam" id="PF13231"/>
    </source>
</evidence>
<dbReference type="InterPro" id="IPR038731">
    <property type="entry name" value="RgtA/B/C-like"/>
</dbReference>
<dbReference type="InterPro" id="IPR050297">
    <property type="entry name" value="LipidA_mod_glycosyltrf_83"/>
</dbReference>
<keyword evidence="3" id="KW-0328">Glycosyltransferase</keyword>
<dbReference type="GO" id="GO:0016763">
    <property type="term" value="F:pentosyltransferase activity"/>
    <property type="evidence" value="ECO:0007669"/>
    <property type="project" value="TreeGrafter"/>
</dbReference>
<dbReference type="RefSeq" id="WP_184262067.1">
    <property type="nucleotide sequence ID" value="NZ_JACIIX010000003.1"/>
</dbReference>
<evidence type="ECO:0000256" key="6">
    <source>
        <dbReference type="ARBA" id="ARBA00022989"/>
    </source>
</evidence>
<feature type="transmembrane region" description="Helical" evidence="8">
    <location>
        <begin position="60"/>
        <end position="80"/>
    </location>
</feature>
<dbReference type="GO" id="GO:0009103">
    <property type="term" value="P:lipopolysaccharide biosynthetic process"/>
    <property type="evidence" value="ECO:0007669"/>
    <property type="project" value="UniProtKB-ARBA"/>
</dbReference>
<reference evidence="10 11" key="1">
    <citation type="submission" date="2020-08" db="EMBL/GenBank/DDBJ databases">
        <title>Genomic Encyclopedia of Type Strains, Phase IV (KMG-IV): sequencing the most valuable type-strain genomes for metagenomic binning, comparative biology and taxonomic classification.</title>
        <authorList>
            <person name="Goeker M."/>
        </authorList>
    </citation>
    <scope>NUCLEOTIDE SEQUENCE [LARGE SCALE GENOMIC DNA]</scope>
    <source>
        <strain evidence="10 11">DSM 11590</strain>
    </source>
</reference>
<feature type="transmembrane region" description="Helical" evidence="8">
    <location>
        <begin position="264"/>
        <end position="286"/>
    </location>
</feature>
<feature type="transmembrane region" description="Helical" evidence="8">
    <location>
        <begin position="347"/>
        <end position="367"/>
    </location>
</feature>
<feature type="transmembrane region" description="Helical" evidence="8">
    <location>
        <begin position="322"/>
        <end position="340"/>
    </location>
</feature>
<evidence type="ECO:0000313" key="10">
    <source>
        <dbReference type="EMBL" id="MBB6209623.1"/>
    </source>
</evidence>
<dbReference type="AlphaFoldDB" id="A0A7W9ZEF1"/>
<feature type="domain" description="Glycosyltransferase RgtA/B/C/D-like" evidence="9">
    <location>
        <begin position="65"/>
        <end position="232"/>
    </location>
</feature>
<feature type="transmembrane region" description="Helical" evidence="8">
    <location>
        <begin position="86"/>
        <end position="106"/>
    </location>
</feature>
<feature type="transmembrane region" description="Helical" evidence="8">
    <location>
        <begin position="126"/>
        <end position="159"/>
    </location>
</feature>
<protein>
    <submittedName>
        <fullName evidence="10">4-amino-4-deoxy-L-arabinose transferase-like glycosyltransferase</fullName>
    </submittedName>
</protein>
<evidence type="ECO:0000256" key="7">
    <source>
        <dbReference type="ARBA" id="ARBA00023136"/>
    </source>
</evidence>
<keyword evidence="6 8" id="KW-1133">Transmembrane helix</keyword>
<dbReference type="PANTHER" id="PTHR33908:SF11">
    <property type="entry name" value="MEMBRANE PROTEIN"/>
    <property type="match status" value="1"/>
</dbReference>
<accession>A0A7W9ZEF1</accession>
<proteinExistence type="predicted"/>
<evidence type="ECO:0000256" key="2">
    <source>
        <dbReference type="ARBA" id="ARBA00022475"/>
    </source>
</evidence>
<evidence type="ECO:0000313" key="11">
    <source>
        <dbReference type="Proteomes" id="UP000544872"/>
    </source>
</evidence>
<comment type="caution">
    <text evidence="10">The sequence shown here is derived from an EMBL/GenBank/DDBJ whole genome shotgun (WGS) entry which is preliminary data.</text>
</comment>
<dbReference type="GO" id="GO:0005886">
    <property type="term" value="C:plasma membrane"/>
    <property type="evidence" value="ECO:0007669"/>
    <property type="project" value="UniProtKB-SubCell"/>
</dbReference>
<feature type="transmembrane region" description="Helical" evidence="8">
    <location>
        <begin position="298"/>
        <end position="316"/>
    </location>
</feature>
<feature type="transmembrane region" description="Helical" evidence="8">
    <location>
        <begin position="171"/>
        <end position="202"/>
    </location>
</feature>
<comment type="subcellular location">
    <subcellularLocation>
        <location evidence="1">Cell membrane</location>
        <topology evidence="1">Multi-pass membrane protein</topology>
    </subcellularLocation>
</comment>
<dbReference type="Proteomes" id="UP000544872">
    <property type="component" value="Unassembled WGS sequence"/>
</dbReference>
<feature type="transmembrane region" description="Helical" evidence="8">
    <location>
        <begin position="214"/>
        <end position="235"/>
    </location>
</feature>
<dbReference type="PANTHER" id="PTHR33908">
    <property type="entry name" value="MANNOSYLTRANSFERASE YKCB-RELATED"/>
    <property type="match status" value="1"/>
</dbReference>
<dbReference type="EMBL" id="JACIIX010000003">
    <property type="protein sequence ID" value="MBB6209623.1"/>
    <property type="molecule type" value="Genomic_DNA"/>
</dbReference>
<name>A0A7W9ZEF1_NOVIT</name>
<gene>
    <name evidence="10" type="ORF">FHS48_001031</name>
</gene>